<proteinExistence type="predicted"/>
<protein>
    <submittedName>
        <fullName evidence="1">Uncharacterized protein</fullName>
    </submittedName>
</protein>
<dbReference type="RefSeq" id="WP_159453974.1">
    <property type="nucleotide sequence ID" value="NZ_FWFX01000001.1"/>
</dbReference>
<gene>
    <name evidence="1" type="ORF">ROA7450_00246</name>
</gene>
<evidence type="ECO:0000313" key="1">
    <source>
        <dbReference type="EMBL" id="SLN14068.1"/>
    </source>
</evidence>
<reference evidence="1 2" key="1">
    <citation type="submission" date="2017-03" db="EMBL/GenBank/DDBJ databases">
        <authorList>
            <person name="Afonso C.L."/>
            <person name="Miller P.J."/>
            <person name="Scott M.A."/>
            <person name="Spackman E."/>
            <person name="Goraichik I."/>
            <person name="Dimitrov K.M."/>
            <person name="Suarez D.L."/>
            <person name="Swayne D.E."/>
        </authorList>
    </citation>
    <scope>NUCLEOTIDE SEQUENCE [LARGE SCALE GENOMIC DNA]</scope>
    <source>
        <strain evidence="1 2">CECT 7450</strain>
    </source>
</reference>
<dbReference type="AlphaFoldDB" id="A0A1X6Y9C5"/>
<sequence length="47" mass="5080">MPVTAINRAALAPSQDARAELLAAALRGELPVDAMLETSLRYLEELK</sequence>
<organism evidence="1 2">
    <name type="scientific">Roseovarius albus</name>
    <dbReference type="NCBI Taxonomy" id="1247867"/>
    <lineage>
        <taxon>Bacteria</taxon>
        <taxon>Pseudomonadati</taxon>
        <taxon>Pseudomonadota</taxon>
        <taxon>Alphaproteobacteria</taxon>
        <taxon>Rhodobacterales</taxon>
        <taxon>Roseobacteraceae</taxon>
        <taxon>Roseovarius</taxon>
    </lineage>
</organism>
<accession>A0A1X6Y9C5</accession>
<dbReference type="Proteomes" id="UP000193061">
    <property type="component" value="Unassembled WGS sequence"/>
</dbReference>
<dbReference type="EMBL" id="FWFX01000001">
    <property type="protein sequence ID" value="SLN14068.1"/>
    <property type="molecule type" value="Genomic_DNA"/>
</dbReference>
<evidence type="ECO:0000313" key="2">
    <source>
        <dbReference type="Proteomes" id="UP000193061"/>
    </source>
</evidence>
<name>A0A1X6Y9C5_9RHOB</name>
<keyword evidence="2" id="KW-1185">Reference proteome</keyword>